<dbReference type="AlphaFoldDB" id="I7LT93"/>
<dbReference type="eggNOG" id="ENOG502SZUS">
    <property type="taxonomic scope" value="Eukaryota"/>
</dbReference>
<evidence type="ECO:0000256" key="2">
    <source>
        <dbReference type="SAM" id="Phobius"/>
    </source>
</evidence>
<dbReference type="Proteomes" id="UP000009168">
    <property type="component" value="Unassembled WGS sequence"/>
</dbReference>
<keyword evidence="2" id="KW-0472">Membrane</keyword>
<dbReference type="InParanoid" id="I7LT93"/>
<dbReference type="Gene3D" id="6.10.340.10">
    <property type="match status" value="1"/>
</dbReference>
<protein>
    <submittedName>
        <fullName evidence="3">Transmembrane protein, putative</fullName>
    </submittedName>
</protein>
<reference evidence="4" key="1">
    <citation type="journal article" date="2006" name="PLoS Biol.">
        <title>Macronuclear genome sequence of the ciliate Tetrahymena thermophila, a model eukaryote.</title>
        <authorList>
            <person name="Eisen J.A."/>
            <person name="Coyne R.S."/>
            <person name="Wu M."/>
            <person name="Wu D."/>
            <person name="Thiagarajan M."/>
            <person name="Wortman J.R."/>
            <person name="Badger J.H."/>
            <person name="Ren Q."/>
            <person name="Amedeo P."/>
            <person name="Jones K.M."/>
            <person name="Tallon L.J."/>
            <person name="Delcher A.L."/>
            <person name="Salzberg S.L."/>
            <person name="Silva J.C."/>
            <person name="Haas B.J."/>
            <person name="Majoros W.H."/>
            <person name="Farzad M."/>
            <person name="Carlton J.M."/>
            <person name="Smith R.K. Jr."/>
            <person name="Garg J."/>
            <person name="Pearlman R.E."/>
            <person name="Karrer K.M."/>
            <person name="Sun L."/>
            <person name="Manning G."/>
            <person name="Elde N.C."/>
            <person name="Turkewitz A.P."/>
            <person name="Asai D.J."/>
            <person name="Wilkes D.E."/>
            <person name="Wang Y."/>
            <person name="Cai H."/>
            <person name="Collins K."/>
            <person name="Stewart B.A."/>
            <person name="Lee S.R."/>
            <person name="Wilamowska K."/>
            <person name="Weinberg Z."/>
            <person name="Ruzzo W.L."/>
            <person name="Wloga D."/>
            <person name="Gaertig J."/>
            <person name="Frankel J."/>
            <person name="Tsao C.-C."/>
            <person name="Gorovsky M.A."/>
            <person name="Keeling P.J."/>
            <person name="Waller R.F."/>
            <person name="Patron N.J."/>
            <person name="Cherry J.M."/>
            <person name="Stover N.A."/>
            <person name="Krieger C.J."/>
            <person name="del Toro C."/>
            <person name="Ryder H.F."/>
            <person name="Williamson S.C."/>
            <person name="Barbeau R.A."/>
            <person name="Hamilton E.P."/>
            <person name="Orias E."/>
        </authorList>
    </citation>
    <scope>NUCLEOTIDE SEQUENCE [LARGE SCALE GENOMIC DNA]</scope>
    <source>
        <strain evidence="4">SB210</strain>
    </source>
</reference>
<feature type="coiled-coil region" evidence="1">
    <location>
        <begin position="491"/>
        <end position="518"/>
    </location>
</feature>
<evidence type="ECO:0000313" key="3">
    <source>
        <dbReference type="EMBL" id="EAR84828.2"/>
    </source>
</evidence>
<dbReference type="GeneID" id="7844829"/>
<proteinExistence type="predicted"/>
<dbReference type="KEGG" id="tet:TTHERM_00600200"/>
<evidence type="ECO:0000313" key="4">
    <source>
        <dbReference type="Proteomes" id="UP000009168"/>
    </source>
</evidence>
<keyword evidence="2" id="KW-1133">Transmembrane helix</keyword>
<keyword evidence="1" id="KW-0175">Coiled coil</keyword>
<sequence length="564" mass="65433">MVSVKKKVDHDSILSVFKGKPLMCQLILKFLLLTIIVEVGIIILIYFQTKKITNEILTDSSNYIVQKVNFEMVNITNQMTQLLQSQIFNLGLLASEVMEAVNMVQETEYQTFFPVIQNPADFQWTVSPQSTDFSTSSFFSPLVSKGTILPNMYAILNLQRIVPFLMTDLLQSQIFRVSVIYVNNQIPDNSFIRVFPQQTLNPSIDLIATGIYSQYQGIRTLQTDYLNQNRILIYGPYNDDKKSCSPDCTILMSVSKIISTSVNEYYIAQVEFNLNIFSEIFLSHEYKSSVEFVVIYNSPSIKKIIQAPDYWNYSKNNPSRDFQNQNVQVQSGIDFETFQQLVVQKQQVIVQRNNKNGVMTNYLVNAVTFNTYFDIDGNLSYLDADVTNTPNYYCVFIYGEQQQMYEITEKISTLTYKQEYTTIMICIMSGFITITLITVFTYRVSAKLARPLKGLIKMAKRLNNNTMHKKSVMDQTKKEIEDLLSQSEYQVKELIQSFKELINNIEKRNNKNKSSERQRSIEYPLNQYEQSFVEKAKGRSDIIWKTYSKFIENEPKFSKKDTKK</sequence>
<gene>
    <name evidence="3" type="ORF">TTHERM_00600200</name>
</gene>
<name>I7LT93_TETTS</name>
<feature type="transmembrane region" description="Helical" evidence="2">
    <location>
        <begin position="26"/>
        <end position="47"/>
    </location>
</feature>
<keyword evidence="2 3" id="KW-0812">Transmembrane</keyword>
<organism evidence="3 4">
    <name type="scientific">Tetrahymena thermophila (strain SB210)</name>
    <dbReference type="NCBI Taxonomy" id="312017"/>
    <lineage>
        <taxon>Eukaryota</taxon>
        <taxon>Sar</taxon>
        <taxon>Alveolata</taxon>
        <taxon>Ciliophora</taxon>
        <taxon>Intramacronucleata</taxon>
        <taxon>Oligohymenophorea</taxon>
        <taxon>Hymenostomatida</taxon>
        <taxon>Tetrahymenina</taxon>
        <taxon>Tetrahymenidae</taxon>
        <taxon>Tetrahymena</taxon>
    </lineage>
</organism>
<evidence type="ECO:0000256" key="1">
    <source>
        <dbReference type="SAM" id="Coils"/>
    </source>
</evidence>
<keyword evidence="4" id="KW-1185">Reference proteome</keyword>
<feature type="transmembrane region" description="Helical" evidence="2">
    <location>
        <begin position="420"/>
        <end position="442"/>
    </location>
</feature>
<dbReference type="RefSeq" id="XP_001032491.2">
    <property type="nucleotide sequence ID" value="XM_001032491.2"/>
</dbReference>
<accession>I7LT93</accession>
<dbReference type="EMBL" id="GG662620">
    <property type="protein sequence ID" value="EAR84828.2"/>
    <property type="molecule type" value="Genomic_DNA"/>
</dbReference>